<proteinExistence type="predicted"/>
<evidence type="ECO:0000313" key="1">
    <source>
        <dbReference type="EMBL" id="CFE40717.1"/>
    </source>
</evidence>
<dbReference type="EMBL" id="CSAE01000169">
    <property type="protein sequence ID" value="COV65608.1"/>
    <property type="molecule type" value="Genomic_DNA"/>
</dbReference>
<evidence type="ECO:0000313" key="5">
    <source>
        <dbReference type="Proteomes" id="UP000046947"/>
    </source>
</evidence>
<sequence length="175" mass="18507">MCRAVDAEQHCGTCESMSMQKLADGVVGRRPGNPHLAAGVDGELGGISVSAVDVAEFLGAAVPGDQSRPFQGHQAAVGHRCDVVDQGADFRFDVDGGDGHRRVLGQAQRLIAAKLVLWPETGGTAQHHAGRDVMGAEQIQHRIGQKPPRPADSALPLAEIRGQLQALLVHIWAIH</sequence>
<evidence type="ECO:0000313" key="6">
    <source>
        <dbReference type="Proteomes" id="UP000048289"/>
    </source>
</evidence>
<evidence type="ECO:0000313" key="4">
    <source>
        <dbReference type="Proteomes" id="UP000038802"/>
    </source>
</evidence>
<reference evidence="3" key="2">
    <citation type="submission" date="2015-03" db="EMBL/GenBank/DDBJ databases">
        <authorList>
            <person name="Murphy D."/>
        </authorList>
    </citation>
    <scope>NUCLEOTIDE SEQUENCE [LARGE SCALE GENOMIC DNA]</scope>
    <source>
        <strain evidence="3">K00500041</strain>
    </source>
</reference>
<dbReference type="EMBL" id="CFOE01000362">
    <property type="protein sequence ID" value="CFE40717.1"/>
    <property type="molecule type" value="Genomic_DNA"/>
</dbReference>
<accession>A0A0T7LHF7</accession>
<evidence type="ECO:0000313" key="2">
    <source>
        <dbReference type="EMBL" id="CFE81958.1"/>
    </source>
</evidence>
<dbReference type="Proteomes" id="UP000048289">
    <property type="component" value="Unassembled WGS sequence"/>
</dbReference>
<gene>
    <name evidence="1" type="ORF">ERS007681_02615</name>
    <name evidence="2" type="ORF">ERS007688_04334</name>
    <name evidence="3" type="ORF">ERS007703_01805</name>
</gene>
<dbReference type="Proteomes" id="UP000046947">
    <property type="component" value="Unassembled WGS sequence"/>
</dbReference>
<evidence type="ECO:0000313" key="3">
    <source>
        <dbReference type="EMBL" id="COV65608.1"/>
    </source>
</evidence>
<name>A0A0T7LHF7_MYCTX</name>
<reference evidence="4 5" key="1">
    <citation type="submission" date="2015-03" db="EMBL/GenBank/DDBJ databases">
        <authorList>
            <consortium name="Pathogen Informatics"/>
        </authorList>
    </citation>
    <scope>NUCLEOTIDE SEQUENCE [LARGE SCALE GENOMIC DNA]</scope>
    <source>
        <strain evidence="1 6">G09901357</strain>
        <strain evidence="2 5">H09601792</strain>
        <strain evidence="4">K00500041</strain>
    </source>
</reference>
<dbReference type="Proteomes" id="UP000038802">
    <property type="component" value="Unassembled WGS sequence"/>
</dbReference>
<protein>
    <submittedName>
        <fullName evidence="3">Uncharacterized protein</fullName>
    </submittedName>
</protein>
<dbReference type="EMBL" id="CFOH01001235">
    <property type="protein sequence ID" value="CFE81958.1"/>
    <property type="molecule type" value="Genomic_DNA"/>
</dbReference>
<dbReference type="AlphaFoldDB" id="A0A0T7LHF7"/>
<organism evidence="3 4">
    <name type="scientific">Mycobacterium tuberculosis</name>
    <dbReference type="NCBI Taxonomy" id="1773"/>
    <lineage>
        <taxon>Bacteria</taxon>
        <taxon>Bacillati</taxon>
        <taxon>Actinomycetota</taxon>
        <taxon>Actinomycetes</taxon>
        <taxon>Mycobacteriales</taxon>
        <taxon>Mycobacteriaceae</taxon>
        <taxon>Mycobacterium</taxon>
        <taxon>Mycobacterium tuberculosis complex</taxon>
    </lineage>
</organism>